<feature type="compositionally biased region" description="Polar residues" evidence="8">
    <location>
        <begin position="720"/>
        <end position="744"/>
    </location>
</feature>
<dbReference type="CDD" id="cd20404">
    <property type="entry name" value="Tudor_Agenet_AtEML-like"/>
    <property type="match status" value="1"/>
</dbReference>
<keyword evidence="7" id="KW-0131">Cell cycle</keyword>
<dbReference type="Gene3D" id="2.30.30.140">
    <property type="match status" value="1"/>
</dbReference>
<reference evidence="9" key="1">
    <citation type="submission" date="2019-12" db="EMBL/GenBank/DDBJ databases">
        <authorList>
            <person name="Scholes J."/>
        </authorList>
    </citation>
    <scope>NUCLEOTIDE SEQUENCE</scope>
</reference>
<feature type="compositionally biased region" description="Acidic residues" evidence="8">
    <location>
        <begin position="617"/>
        <end position="630"/>
    </location>
</feature>
<evidence type="ECO:0000256" key="3">
    <source>
        <dbReference type="ARBA" id="ARBA00022763"/>
    </source>
</evidence>
<feature type="region of interest" description="Disordered" evidence="8">
    <location>
        <begin position="612"/>
        <end position="805"/>
    </location>
</feature>
<comment type="caution">
    <text evidence="9">The sequence shown here is derived from an EMBL/GenBank/DDBJ whole genome shotgun (WGS) entry which is preliminary data.</text>
</comment>
<feature type="compositionally biased region" description="Basic and acidic residues" evidence="8">
    <location>
        <begin position="310"/>
        <end position="330"/>
    </location>
</feature>
<dbReference type="GO" id="GO:0007064">
    <property type="term" value="P:mitotic sister chromatid cohesion"/>
    <property type="evidence" value="ECO:0007669"/>
    <property type="project" value="InterPro"/>
</dbReference>
<feature type="compositionally biased region" description="Basic and acidic residues" evidence="8">
    <location>
        <begin position="480"/>
        <end position="494"/>
    </location>
</feature>
<evidence type="ECO:0000256" key="6">
    <source>
        <dbReference type="ARBA" id="ARBA00023242"/>
    </source>
</evidence>
<dbReference type="Gene3D" id="1.25.10.10">
    <property type="entry name" value="Leucine-rich Repeat Variant"/>
    <property type="match status" value="1"/>
</dbReference>
<dbReference type="PANTHER" id="PTHR12663">
    <property type="entry name" value="ANDROGEN INDUCED INHIBITOR OF PROLIFERATION AS3 / PDS5-RELATED"/>
    <property type="match status" value="1"/>
</dbReference>
<dbReference type="PANTHER" id="PTHR12663:SF3">
    <property type="entry name" value="SISTER CHROMATID COHESION PROTEIN PDS5 HOMOLOG C"/>
    <property type="match status" value="1"/>
</dbReference>
<feature type="compositionally biased region" description="Basic and acidic residues" evidence="8">
    <location>
        <begin position="393"/>
        <end position="407"/>
    </location>
</feature>
<sequence length="805" mass="87610">MPPELSNKELEERLTAAGNSLLLPPSSVIELLPLLDQIEELLSQVEQSPTQSMQTALSPLTKALIMEELVKHSNEDVKVGVASCICEITRITAPEAPYDDDKMKDVFQLIVPPFENLSETSSRSYGKRASILEIVAKVRSCLIMLDLECDQMINEMFQHFLKAIRDYHPEIIFASMESIMTLVLEESEDISPDLLNPILATLKKNNENVLPIAKRLAARVIENSSEKLRPYLAQAVKSLGSPAEDYGEVVASLCREDTDTTLVIVQMVREGGEGTDSQEKDSTLIESSKSVVTNVINETCTEDTMADSNISKEADSDHQVDAKSVSKTESDDCSAQNLEKLETNATDSELVEAAKSQNEVEDATNQLSPSHAPENEAISVASPAQSVSLSGESRSEIDSPAKGKEYLVEEVTVSVDIVYKKASAGGRRSKSKKRRWGGKKKKSGKKTVKDKELTGEGASKNEGSATDSEARSLDQTPNNKTEHGSSMTKEDDKKKGHVKPTSGEVPPKSFGKVVHAEDKVSSPRSPLKASEDEGTEEETPRTVVKRKRTPGTEKASGDTELNKSLVGSKVRVWWPMDRTFYEGVVECFDSVKKKHKVLYNDGEEEVLNLKQERWELIEDDSDSDGNDDAEPSSHDTSPEVQKRKKGNTDSEASKSKRQKLNNTPKCKQKDSAIKSWDKSKDQGKASGSKAKGKSGKASSGKTKDGSVKASGGKNKDDSPKTPSCPKQDSQKTAKSKGKTPQSGKNLGDDGGAIMKKVGSSKAKEAGQKKEKLADLATSSGPAKGKSTDSAKSRQTEVKSGKKRRR</sequence>
<dbReference type="SUPFAM" id="SSF48371">
    <property type="entry name" value="ARM repeat"/>
    <property type="match status" value="1"/>
</dbReference>
<keyword evidence="6" id="KW-0539">Nucleus</keyword>
<keyword evidence="5" id="KW-0234">DNA repair</keyword>
<feature type="compositionally biased region" description="Basic residues" evidence="8">
    <location>
        <begin position="427"/>
        <end position="446"/>
    </location>
</feature>
<evidence type="ECO:0000313" key="10">
    <source>
        <dbReference type="Proteomes" id="UP001153555"/>
    </source>
</evidence>
<name>A0A9N7RGC4_STRHE</name>
<accession>A0A9N7RGC4</accession>
<proteinExistence type="predicted"/>
<keyword evidence="10" id="KW-1185">Reference proteome</keyword>
<feature type="region of interest" description="Disordered" evidence="8">
    <location>
        <begin position="306"/>
        <end position="335"/>
    </location>
</feature>
<evidence type="ECO:0000256" key="1">
    <source>
        <dbReference type="ARBA" id="ARBA00004123"/>
    </source>
</evidence>
<keyword evidence="3" id="KW-0227">DNA damage</keyword>
<evidence type="ECO:0000313" key="9">
    <source>
        <dbReference type="EMBL" id="CAA0829368.1"/>
    </source>
</evidence>
<organism evidence="9 10">
    <name type="scientific">Striga hermonthica</name>
    <name type="common">Purple witchweed</name>
    <name type="synonym">Buchnera hermonthica</name>
    <dbReference type="NCBI Taxonomy" id="68872"/>
    <lineage>
        <taxon>Eukaryota</taxon>
        <taxon>Viridiplantae</taxon>
        <taxon>Streptophyta</taxon>
        <taxon>Embryophyta</taxon>
        <taxon>Tracheophyta</taxon>
        <taxon>Spermatophyta</taxon>
        <taxon>Magnoliopsida</taxon>
        <taxon>eudicotyledons</taxon>
        <taxon>Gunneridae</taxon>
        <taxon>Pentapetalae</taxon>
        <taxon>asterids</taxon>
        <taxon>lamiids</taxon>
        <taxon>Lamiales</taxon>
        <taxon>Orobanchaceae</taxon>
        <taxon>Buchnereae</taxon>
        <taxon>Striga</taxon>
    </lineage>
</organism>
<dbReference type="InterPro" id="IPR016024">
    <property type="entry name" value="ARM-type_fold"/>
</dbReference>
<feature type="compositionally biased region" description="Polar residues" evidence="8">
    <location>
        <begin position="382"/>
        <end position="392"/>
    </location>
</feature>
<feature type="compositionally biased region" description="Basic and acidic residues" evidence="8">
    <location>
        <begin position="785"/>
        <end position="799"/>
    </location>
</feature>
<evidence type="ECO:0000256" key="2">
    <source>
        <dbReference type="ARBA" id="ARBA00022618"/>
    </source>
</evidence>
<feature type="region of interest" description="Disordered" evidence="8">
    <location>
        <begin position="353"/>
        <end position="562"/>
    </location>
</feature>
<dbReference type="AlphaFoldDB" id="A0A9N7RGC4"/>
<dbReference type="GO" id="GO:0005634">
    <property type="term" value="C:nucleus"/>
    <property type="evidence" value="ECO:0007669"/>
    <property type="project" value="UniProtKB-SubCell"/>
</dbReference>
<dbReference type="GO" id="GO:0051301">
    <property type="term" value="P:cell division"/>
    <property type="evidence" value="ECO:0007669"/>
    <property type="project" value="UniProtKB-KW"/>
</dbReference>
<feature type="compositionally biased region" description="Polar residues" evidence="8">
    <location>
        <begin position="461"/>
        <end position="479"/>
    </location>
</feature>
<dbReference type="InterPro" id="IPR039776">
    <property type="entry name" value="Pds5"/>
</dbReference>
<dbReference type="Pfam" id="PF20168">
    <property type="entry name" value="PDS5"/>
    <property type="match status" value="1"/>
</dbReference>
<gene>
    <name evidence="9" type="ORF">SHERM_24943</name>
</gene>
<keyword evidence="2" id="KW-0132">Cell division</keyword>
<dbReference type="GO" id="GO:0035825">
    <property type="term" value="P:homologous recombination"/>
    <property type="evidence" value="ECO:0007669"/>
    <property type="project" value="UniProtKB-ARBA"/>
</dbReference>
<dbReference type="SUPFAM" id="SSF63748">
    <property type="entry name" value="Tudor/PWWP/MBT"/>
    <property type="match status" value="1"/>
</dbReference>
<evidence type="ECO:0000256" key="8">
    <source>
        <dbReference type="SAM" id="MobiDB-lite"/>
    </source>
</evidence>
<evidence type="ECO:0000256" key="5">
    <source>
        <dbReference type="ARBA" id="ARBA00023204"/>
    </source>
</evidence>
<feature type="compositionally biased region" description="Basic and acidic residues" evidence="8">
    <location>
        <begin position="761"/>
        <end position="773"/>
    </location>
</feature>
<dbReference type="GO" id="GO:0000785">
    <property type="term" value="C:chromatin"/>
    <property type="evidence" value="ECO:0007669"/>
    <property type="project" value="TreeGrafter"/>
</dbReference>
<dbReference type="InterPro" id="IPR011989">
    <property type="entry name" value="ARM-like"/>
</dbReference>
<comment type="subcellular location">
    <subcellularLocation>
        <location evidence="1">Nucleus</location>
    </subcellularLocation>
</comment>
<dbReference type="EMBL" id="CACSLK010027773">
    <property type="protein sequence ID" value="CAA0829368.1"/>
    <property type="molecule type" value="Genomic_DNA"/>
</dbReference>
<evidence type="ECO:0000256" key="4">
    <source>
        <dbReference type="ARBA" id="ARBA00022776"/>
    </source>
</evidence>
<keyword evidence="4" id="KW-0498">Mitosis</keyword>
<feature type="compositionally biased region" description="Low complexity" evidence="8">
    <location>
        <begin position="684"/>
        <end position="700"/>
    </location>
</feature>
<dbReference type="Proteomes" id="UP001153555">
    <property type="component" value="Unassembled WGS sequence"/>
</dbReference>
<protein>
    <submittedName>
        <fullName evidence="9">Uncharacterized protein</fullName>
    </submittedName>
</protein>
<feature type="compositionally biased region" description="Basic and acidic residues" evidence="8">
    <location>
        <begin position="667"/>
        <end position="683"/>
    </location>
</feature>
<dbReference type="GO" id="GO:0006281">
    <property type="term" value="P:DNA repair"/>
    <property type="evidence" value="ECO:0007669"/>
    <property type="project" value="UniProtKB-KW"/>
</dbReference>
<dbReference type="OrthoDB" id="904194at2759"/>
<feature type="compositionally biased region" description="Basic and acidic residues" evidence="8">
    <location>
        <begin position="631"/>
        <end position="654"/>
    </location>
</feature>
<evidence type="ECO:0000256" key="7">
    <source>
        <dbReference type="ARBA" id="ARBA00023306"/>
    </source>
</evidence>